<name>A0A6J6ED15_9ZZZZ</name>
<evidence type="ECO:0000313" key="2">
    <source>
        <dbReference type="EMBL" id="CAB4574400.1"/>
    </source>
</evidence>
<dbReference type="AlphaFoldDB" id="A0A6J6ED15"/>
<gene>
    <name evidence="2" type="ORF">UFOPK1740_00467</name>
</gene>
<proteinExistence type="predicted"/>
<evidence type="ECO:0000259" key="1">
    <source>
        <dbReference type="Pfam" id="PF07179"/>
    </source>
</evidence>
<feature type="domain" description="SseB protein N-terminal" evidence="1">
    <location>
        <begin position="28"/>
        <end position="122"/>
    </location>
</feature>
<organism evidence="2">
    <name type="scientific">freshwater metagenome</name>
    <dbReference type="NCBI Taxonomy" id="449393"/>
    <lineage>
        <taxon>unclassified sequences</taxon>
        <taxon>metagenomes</taxon>
        <taxon>ecological metagenomes</taxon>
    </lineage>
</organism>
<dbReference type="EMBL" id="CAEZTU010000012">
    <property type="protein sequence ID" value="CAB4574400.1"/>
    <property type="molecule type" value="Genomic_DNA"/>
</dbReference>
<accession>A0A6J6ED15</accession>
<protein>
    <submittedName>
        <fullName evidence="2">Unannotated protein</fullName>
    </submittedName>
</protein>
<sequence length="212" mass="23861">MSSISSDVDHGQVDPELLELLLQDRLSSKQKLFEKLSSSRLIAAIMPKKQEQVEMVQALFVSNDGRQAMPVFSCLDELKSWNQEARPLPLNAIEFAQQTLTQGLDGLIIDIASDHKFVIDGYMLSCLANGKEWKYPHQDREVLDFIEEICLEIDGVKNVEIKQGQDCDLQVTIYGPNSIAQKVVEVSQEIAHAEIIRERAPQGADLFLRPLL</sequence>
<dbReference type="InterPro" id="IPR009839">
    <property type="entry name" value="SseB_N"/>
</dbReference>
<dbReference type="Pfam" id="PF07179">
    <property type="entry name" value="SseB"/>
    <property type="match status" value="1"/>
</dbReference>
<reference evidence="2" key="1">
    <citation type="submission" date="2020-05" db="EMBL/GenBank/DDBJ databases">
        <authorList>
            <person name="Chiriac C."/>
            <person name="Salcher M."/>
            <person name="Ghai R."/>
            <person name="Kavagutti S V."/>
        </authorList>
    </citation>
    <scope>NUCLEOTIDE SEQUENCE</scope>
</reference>